<evidence type="ECO:0000313" key="1">
    <source>
        <dbReference type="EMBL" id="KAF9650304.1"/>
    </source>
</evidence>
<name>A0ACB6ZLA1_THEGA</name>
<organism evidence="1 2">
    <name type="scientific">Thelephora ganbajun</name>
    <name type="common">Ganba fungus</name>
    <dbReference type="NCBI Taxonomy" id="370292"/>
    <lineage>
        <taxon>Eukaryota</taxon>
        <taxon>Fungi</taxon>
        <taxon>Dikarya</taxon>
        <taxon>Basidiomycota</taxon>
        <taxon>Agaricomycotina</taxon>
        <taxon>Agaricomycetes</taxon>
        <taxon>Thelephorales</taxon>
        <taxon>Thelephoraceae</taxon>
        <taxon>Thelephora</taxon>
    </lineage>
</organism>
<proteinExistence type="predicted"/>
<dbReference type="EMBL" id="MU117986">
    <property type="protein sequence ID" value="KAF9650304.1"/>
    <property type="molecule type" value="Genomic_DNA"/>
</dbReference>
<sequence length="119" mass="13682">MGRRRWLLKSRVEAKRREKQIREKLKEVERESPVRTREAVEAIEERLEESKSSTPVTIEKRQGSNVQFTRPKALKYWAHNAILVLVNEGVAMPKTWSVMEAKAKALGVEIVGVSEQVAE</sequence>
<comment type="caution">
    <text evidence="1">The sequence shown here is derived from an EMBL/GenBank/DDBJ whole genome shotgun (WGS) entry which is preliminary data.</text>
</comment>
<keyword evidence="2" id="KW-1185">Reference proteome</keyword>
<gene>
    <name evidence="1" type="ORF">BDM02DRAFT_3259814</name>
</gene>
<protein>
    <submittedName>
        <fullName evidence="1">Uncharacterized protein</fullName>
    </submittedName>
</protein>
<reference evidence="1" key="2">
    <citation type="journal article" date="2020" name="Nat. Commun.">
        <title>Large-scale genome sequencing of mycorrhizal fungi provides insights into the early evolution of symbiotic traits.</title>
        <authorList>
            <person name="Miyauchi S."/>
            <person name="Kiss E."/>
            <person name="Kuo A."/>
            <person name="Drula E."/>
            <person name="Kohler A."/>
            <person name="Sanchez-Garcia M."/>
            <person name="Morin E."/>
            <person name="Andreopoulos B."/>
            <person name="Barry K.W."/>
            <person name="Bonito G."/>
            <person name="Buee M."/>
            <person name="Carver A."/>
            <person name="Chen C."/>
            <person name="Cichocki N."/>
            <person name="Clum A."/>
            <person name="Culley D."/>
            <person name="Crous P.W."/>
            <person name="Fauchery L."/>
            <person name="Girlanda M."/>
            <person name="Hayes R.D."/>
            <person name="Keri Z."/>
            <person name="LaButti K."/>
            <person name="Lipzen A."/>
            <person name="Lombard V."/>
            <person name="Magnuson J."/>
            <person name="Maillard F."/>
            <person name="Murat C."/>
            <person name="Nolan M."/>
            <person name="Ohm R.A."/>
            <person name="Pangilinan J."/>
            <person name="Pereira M.F."/>
            <person name="Perotto S."/>
            <person name="Peter M."/>
            <person name="Pfister S."/>
            <person name="Riley R."/>
            <person name="Sitrit Y."/>
            <person name="Stielow J.B."/>
            <person name="Szollosi G."/>
            <person name="Zifcakova L."/>
            <person name="Stursova M."/>
            <person name="Spatafora J.W."/>
            <person name="Tedersoo L."/>
            <person name="Vaario L.M."/>
            <person name="Yamada A."/>
            <person name="Yan M."/>
            <person name="Wang P."/>
            <person name="Xu J."/>
            <person name="Bruns T."/>
            <person name="Baldrian P."/>
            <person name="Vilgalys R."/>
            <person name="Dunand C."/>
            <person name="Henrissat B."/>
            <person name="Grigoriev I.V."/>
            <person name="Hibbett D."/>
            <person name="Nagy L.G."/>
            <person name="Martin F.M."/>
        </authorList>
    </citation>
    <scope>NUCLEOTIDE SEQUENCE</scope>
    <source>
        <strain evidence="1">P2</strain>
    </source>
</reference>
<evidence type="ECO:0000313" key="2">
    <source>
        <dbReference type="Proteomes" id="UP000886501"/>
    </source>
</evidence>
<dbReference type="Proteomes" id="UP000886501">
    <property type="component" value="Unassembled WGS sequence"/>
</dbReference>
<reference evidence="1" key="1">
    <citation type="submission" date="2019-10" db="EMBL/GenBank/DDBJ databases">
        <authorList>
            <consortium name="DOE Joint Genome Institute"/>
            <person name="Kuo A."/>
            <person name="Miyauchi S."/>
            <person name="Kiss E."/>
            <person name="Drula E."/>
            <person name="Kohler A."/>
            <person name="Sanchez-Garcia M."/>
            <person name="Andreopoulos B."/>
            <person name="Barry K.W."/>
            <person name="Bonito G."/>
            <person name="Buee M."/>
            <person name="Carver A."/>
            <person name="Chen C."/>
            <person name="Cichocki N."/>
            <person name="Clum A."/>
            <person name="Culley D."/>
            <person name="Crous P.W."/>
            <person name="Fauchery L."/>
            <person name="Girlanda M."/>
            <person name="Hayes R."/>
            <person name="Keri Z."/>
            <person name="Labutti K."/>
            <person name="Lipzen A."/>
            <person name="Lombard V."/>
            <person name="Magnuson J."/>
            <person name="Maillard F."/>
            <person name="Morin E."/>
            <person name="Murat C."/>
            <person name="Nolan M."/>
            <person name="Ohm R."/>
            <person name="Pangilinan J."/>
            <person name="Pereira M."/>
            <person name="Perotto S."/>
            <person name="Peter M."/>
            <person name="Riley R."/>
            <person name="Sitrit Y."/>
            <person name="Stielow B."/>
            <person name="Szollosi G."/>
            <person name="Zifcakova L."/>
            <person name="Stursova M."/>
            <person name="Spatafora J.W."/>
            <person name="Tedersoo L."/>
            <person name="Vaario L.-M."/>
            <person name="Yamada A."/>
            <person name="Yan M."/>
            <person name="Wang P."/>
            <person name="Xu J."/>
            <person name="Bruns T."/>
            <person name="Baldrian P."/>
            <person name="Vilgalys R."/>
            <person name="Henrissat B."/>
            <person name="Grigoriev I.V."/>
            <person name="Hibbett D."/>
            <person name="Nagy L.G."/>
            <person name="Martin F.M."/>
        </authorList>
    </citation>
    <scope>NUCLEOTIDE SEQUENCE</scope>
    <source>
        <strain evidence="1">P2</strain>
    </source>
</reference>
<accession>A0ACB6ZLA1</accession>